<feature type="domain" description="Fibrinogen C-terminal" evidence="1">
    <location>
        <begin position="162"/>
        <end position="378"/>
    </location>
</feature>
<dbReference type="Proteomes" id="UP000324222">
    <property type="component" value="Unassembled WGS sequence"/>
</dbReference>
<dbReference type="InterPro" id="IPR050373">
    <property type="entry name" value="Fibrinogen_C-term_domain"/>
</dbReference>
<dbReference type="CDD" id="cd00087">
    <property type="entry name" value="FReD"/>
    <property type="match status" value="1"/>
</dbReference>
<comment type="caution">
    <text evidence="2">The sequence shown here is derived from an EMBL/GenBank/DDBJ whole genome shotgun (WGS) entry which is preliminary data.</text>
</comment>
<dbReference type="PROSITE" id="PS51406">
    <property type="entry name" value="FIBRINOGEN_C_2"/>
    <property type="match status" value="1"/>
</dbReference>
<keyword evidence="3" id="KW-1185">Reference proteome</keyword>
<sequence>MTRRTATLFNADEEMAVFWPALLGILVLAESNVEALEAPPENDIQDETELKYSPASFIKNYGSINHLLRQDDLLASFEFATDEKVNMQEAVTEDTQDIDGDDSLPEKEKRLYELMRVTPRDSNKLVEYDVVFVLRLMYECLGKHTKILLKLLREVYETIDFVYNRVGWIDCSDAKKEGYKSGYYTFFMKNEGKRPITLLCDMETDGGGWTVVQRRQRDGPKVIFNQGWYPYKIGFGNFTTEYWAGLQNIYVWCKTRNCEMRVDLQDTNGNRAYAAYSSFYLDSEVEGYKLNIDGYRGNAGNALEPQENGKVQVFSTYDHLNKTNRFCARKMFSGWWFSECKPSINGIHVYGRLNPPGLAWHTWAKTLKTTEIKIRPTKE</sequence>
<dbReference type="OrthoDB" id="6145874at2759"/>
<proteinExistence type="predicted"/>
<reference evidence="2 3" key="1">
    <citation type="submission" date="2019-05" db="EMBL/GenBank/DDBJ databases">
        <title>Another draft genome of Portunus trituberculatus and its Hox gene families provides insights of decapod evolution.</title>
        <authorList>
            <person name="Jeong J.-H."/>
            <person name="Song I."/>
            <person name="Kim S."/>
            <person name="Choi T."/>
            <person name="Kim D."/>
            <person name="Ryu S."/>
            <person name="Kim W."/>
        </authorList>
    </citation>
    <scope>NUCLEOTIDE SEQUENCE [LARGE SCALE GENOMIC DNA]</scope>
    <source>
        <tissue evidence="2">Muscle</tissue>
    </source>
</reference>
<name>A0A5B7EPU0_PORTR</name>
<dbReference type="NCBIfam" id="NF040941">
    <property type="entry name" value="GGGWT_bact"/>
    <property type="match status" value="1"/>
</dbReference>
<dbReference type="InterPro" id="IPR002181">
    <property type="entry name" value="Fibrinogen_a/b/g_C_dom"/>
</dbReference>
<dbReference type="EMBL" id="VSRR010003211">
    <property type="protein sequence ID" value="MPC35159.1"/>
    <property type="molecule type" value="Genomic_DNA"/>
</dbReference>
<dbReference type="InterPro" id="IPR014716">
    <property type="entry name" value="Fibrinogen_a/b/g_C_1"/>
</dbReference>
<evidence type="ECO:0000313" key="2">
    <source>
        <dbReference type="EMBL" id="MPC35159.1"/>
    </source>
</evidence>
<gene>
    <name evidence="2" type="primary">TL5B_2</name>
    <name evidence="2" type="ORF">E2C01_028576</name>
</gene>
<dbReference type="SUPFAM" id="SSF56496">
    <property type="entry name" value="Fibrinogen C-terminal domain-like"/>
    <property type="match status" value="1"/>
</dbReference>
<dbReference type="PANTHER" id="PTHR19143:SF458">
    <property type="entry name" value="FIBRINOGEN C-TERMINAL DOMAIN-CONTAINING PROTEIN-RELATED"/>
    <property type="match status" value="1"/>
</dbReference>
<evidence type="ECO:0000259" key="1">
    <source>
        <dbReference type="PROSITE" id="PS51406"/>
    </source>
</evidence>
<dbReference type="GO" id="GO:0005615">
    <property type="term" value="C:extracellular space"/>
    <property type="evidence" value="ECO:0007669"/>
    <property type="project" value="TreeGrafter"/>
</dbReference>
<accession>A0A5B7EPU0</accession>
<protein>
    <submittedName>
        <fullName evidence="2">Techylectin-5B</fullName>
    </submittedName>
</protein>
<dbReference type="SMART" id="SM00186">
    <property type="entry name" value="FBG"/>
    <property type="match status" value="1"/>
</dbReference>
<dbReference type="InterPro" id="IPR036056">
    <property type="entry name" value="Fibrinogen-like_C"/>
</dbReference>
<dbReference type="Gene3D" id="3.90.215.10">
    <property type="entry name" value="Gamma Fibrinogen, chain A, domain 1"/>
    <property type="match status" value="1"/>
</dbReference>
<dbReference type="AlphaFoldDB" id="A0A5B7EPU0"/>
<evidence type="ECO:0000313" key="3">
    <source>
        <dbReference type="Proteomes" id="UP000324222"/>
    </source>
</evidence>
<dbReference type="Pfam" id="PF00147">
    <property type="entry name" value="Fibrinogen_C"/>
    <property type="match status" value="1"/>
</dbReference>
<dbReference type="PANTHER" id="PTHR19143">
    <property type="entry name" value="FIBRINOGEN/TENASCIN/ANGIOPOEITIN"/>
    <property type="match status" value="1"/>
</dbReference>
<organism evidence="2 3">
    <name type="scientific">Portunus trituberculatus</name>
    <name type="common">Swimming crab</name>
    <name type="synonym">Neptunus trituberculatus</name>
    <dbReference type="NCBI Taxonomy" id="210409"/>
    <lineage>
        <taxon>Eukaryota</taxon>
        <taxon>Metazoa</taxon>
        <taxon>Ecdysozoa</taxon>
        <taxon>Arthropoda</taxon>
        <taxon>Crustacea</taxon>
        <taxon>Multicrustacea</taxon>
        <taxon>Malacostraca</taxon>
        <taxon>Eumalacostraca</taxon>
        <taxon>Eucarida</taxon>
        <taxon>Decapoda</taxon>
        <taxon>Pleocyemata</taxon>
        <taxon>Brachyura</taxon>
        <taxon>Eubrachyura</taxon>
        <taxon>Portunoidea</taxon>
        <taxon>Portunidae</taxon>
        <taxon>Portuninae</taxon>
        <taxon>Portunus</taxon>
    </lineage>
</organism>